<protein>
    <submittedName>
        <fullName evidence="1">Uncharacterized protein</fullName>
    </submittedName>
</protein>
<gene>
    <name evidence="1" type="primary">SSCI24980.1</name>
</gene>
<dbReference type="Proteomes" id="UP000242770">
    <property type="component" value="Unassembled WGS sequence"/>
</dbReference>
<accession>A0A0F7S7B8</accession>
<evidence type="ECO:0000313" key="1">
    <source>
        <dbReference type="EMBL" id="CDW97174.1"/>
    </source>
</evidence>
<dbReference type="EMBL" id="CCFA01001312">
    <property type="protein sequence ID" value="CDW97174.1"/>
    <property type="molecule type" value="Genomic_DNA"/>
</dbReference>
<sequence length="107" mass="12156">MTTLKTQLLMALLNVQLFRLMFGSHANQFFDNLLAFEEAKSFPLIYAMLSYVGAMLQLGMHRSKHVCGFGEILSSTSYLDIEKRPSSKDCAMIVHQFSISPILQHKQ</sequence>
<proteinExistence type="predicted"/>
<reference evidence="2" key="1">
    <citation type="submission" date="2014-06" db="EMBL/GenBank/DDBJ databases">
        <authorList>
            <person name="Berkman P.J."/>
        </authorList>
    </citation>
    <scope>NUCLEOTIDE SEQUENCE [LARGE SCALE GENOMIC DNA]</scope>
</reference>
<organism evidence="1 2">
    <name type="scientific">Sporisorium scitamineum</name>
    <dbReference type="NCBI Taxonomy" id="49012"/>
    <lineage>
        <taxon>Eukaryota</taxon>
        <taxon>Fungi</taxon>
        <taxon>Dikarya</taxon>
        <taxon>Basidiomycota</taxon>
        <taxon>Ustilaginomycotina</taxon>
        <taxon>Ustilaginomycetes</taxon>
        <taxon>Ustilaginales</taxon>
        <taxon>Ustilaginaceae</taxon>
        <taxon>Sporisorium</taxon>
    </lineage>
</organism>
<evidence type="ECO:0000313" key="2">
    <source>
        <dbReference type="Proteomes" id="UP000242770"/>
    </source>
</evidence>
<keyword evidence="2" id="KW-1185">Reference proteome</keyword>
<name>A0A0F7S7B8_9BASI</name>
<dbReference type="AlphaFoldDB" id="A0A0F7S7B8"/>